<dbReference type="RefSeq" id="WP_007168211.1">
    <property type="nucleotide sequence ID" value="NZ_GG770553.1"/>
</dbReference>
<evidence type="ECO:0000313" key="8">
    <source>
        <dbReference type="Proteomes" id="UP000003653"/>
    </source>
</evidence>
<dbReference type="Gene3D" id="2.40.50.100">
    <property type="match status" value="1"/>
</dbReference>
<name>D5PDD9_9MYCO</name>
<dbReference type="InterPro" id="IPR003016">
    <property type="entry name" value="2-oxoA_DH_lipoyl-BS"/>
</dbReference>
<dbReference type="GO" id="GO:0031405">
    <property type="term" value="F:lipoic acid binding"/>
    <property type="evidence" value="ECO:0007669"/>
    <property type="project" value="TreeGrafter"/>
</dbReference>
<comment type="caution">
    <text evidence="7">The sequence shown here is derived from an EMBL/GenBank/DDBJ whole genome shotgun (WGS) entry which is preliminary data.</text>
</comment>
<evidence type="ECO:0000256" key="4">
    <source>
        <dbReference type="ARBA" id="ARBA00023315"/>
    </source>
</evidence>
<dbReference type="eggNOG" id="COG0508">
    <property type="taxonomic scope" value="Bacteria"/>
</dbReference>
<evidence type="ECO:0000259" key="6">
    <source>
        <dbReference type="PROSITE" id="PS50968"/>
    </source>
</evidence>
<dbReference type="InterPro" id="IPR050743">
    <property type="entry name" value="2-oxoacid_DH_E2_comp"/>
</dbReference>
<dbReference type="PROSITE" id="PS00189">
    <property type="entry name" value="LIPOYL"/>
    <property type="match status" value="1"/>
</dbReference>
<proteinExistence type="predicted"/>
<protein>
    <submittedName>
        <fullName evidence="7">Branched-chain alpha-keto acid dehydrogenase subunit E2</fullName>
        <ecNumber evidence="7">2.3.1.12</ecNumber>
    </submittedName>
</protein>
<feature type="non-terminal residue" evidence="7">
    <location>
        <position position="115"/>
    </location>
</feature>
<gene>
    <name evidence="7" type="primary">aceF</name>
    <name evidence="7" type="ORF">HMPREF0591_4183</name>
</gene>
<evidence type="ECO:0000256" key="3">
    <source>
        <dbReference type="ARBA" id="ARBA00022823"/>
    </source>
</evidence>
<keyword evidence="3" id="KW-0450">Lipoyl</keyword>
<dbReference type="HOGENOM" id="CLU_016733_7_3_11"/>
<dbReference type="PROSITE" id="PS50968">
    <property type="entry name" value="BIOTINYL_LIPOYL"/>
    <property type="match status" value="1"/>
</dbReference>
<dbReference type="EMBL" id="ADNV01000294">
    <property type="protein sequence ID" value="EFG75865.1"/>
    <property type="molecule type" value="Genomic_DNA"/>
</dbReference>
<dbReference type="EC" id="2.3.1.12" evidence="7"/>
<keyword evidence="4 7" id="KW-0012">Acyltransferase</keyword>
<dbReference type="InterPro" id="IPR000089">
    <property type="entry name" value="Biotin_lipoyl"/>
</dbReference>
<keyword evidence="8" id="KW-1185">Reference proteome</keyword>
<accession>D5PDD9</accession>
<dbReference type="PANTHER" id="PTHR43178:SF5">
    <property type="entry name" value="LIPOAMIDE ACYLTRANSFERASE COMPONENT OF BRANCHED-CHAIN ALPHA-KETO ACID DEHYDROGENASE COMPLEX, MITOCHONDRIAL"/>
    <property type="match status" value="1"/>
</dbReference>
<feature type="domain" description="Lipoyl-binding" evidence="6">
    <location>
        <begin position="1"/>
        <end position="76"/>
    </location>
</feature>
<sequence>MIEFKMPSLGSDMDEGTLNEWLVKPGDKVTRGQVVAIVETTKAAVEVECWQEGIVDELVVPVGETVQVGTTLATLTAPGEQAEKKPRPRPSAKAASKPAAAPAMPRPATPQPPGA</sequence>
<feature type="region of interest" description="Disordered" evidence="5">
    <location>
        <begin position="73"/>
        <end position="115"/>
    </location>
</feature>
<dbReference type="SUPFAM" id="SSF51230">
    <property type="entry name" value="Single hybrid motif"/>
    <property type="match status" value="1"/>
</dbReference>
<dbReference type="PANTHER" id="PTHR43178">
    <property type="entry name" value="DIHYDROLIPOAMIDE ACETYLTRANSFERASE COMPONENT OF PYRUVATE DEHYDROGENASE COMPLEX"/>
    <property type="match status" value="1"/>
</dbReference>
<organism evidence="7 8">
    <name type="scientific">Mycobacterium parascrofulaceum ATCC BAA-614</name>
    <dbReference type="NCBI Taxonomy" id="525368"/>
    <lineage>
        <taxon>Bacteria</taxon>
        <taxon>Bacillati</taxon>
        <taxon>Actinomycetota</taxon>
        <taxon>Actinomycetes</taxon>
        <taxon>Mycobacteriales</taxon>
        <taxon>Mycobacteriaceae</taxon>
        <taxon>Mycobacterium</taxon>
        <taxon>Mycobacterium simiae complex</taxon>
    </lineage>
</organism>
<dbReference type="CDD" id="cd06849">
    <property type="entry name" value="lipoyl_domain"/>
    <property type="match status" value="1"/>
</dbReference>
<dbReference type="GO" id="GO:0004742">
    <property type="term" value="F:dihydrolipoyllysine-residue acetyltransferase activity"/>
    <property type="evidence" value="ECO:0007669"/>
    <property type="project" value="UniProtKB-EC"/>
</dbReference>
<dbReference type="InterPro" id="IPR011053">
    <property type="entry name" value="Single_hybrid_motif"/>
</dbReference>
<evidence type="ECO:0000256" key="1">
    <source>
        <dbReference type="ARBA" id="ARBA00001938"/>
    </source>
</evidence>
<dbReference type="AlphaFoldDB" id="D5PDD9"/>
<feature type="compositionally biased region" description="Low complexity" evidence="5">
    <location>
        <begin position="91"/>
        <end position="103"/>
    </location>
</feature>
<comment type="cofactor">
    <cofactor evidence="1">
        <name>(R)-lipoate</name>
        <dbReference type="ChEBI" id="CHEBI:83088"/>
    </cofactor>
</comment>
<reference evidence="7 8" key="1">
    <citation type="submission" date="2010-04" db="EMBL/GenBank/DDBJ databases">
        <authorList>
            <person name="Muzny D."/>
            <person name="Qin X."/>
            <person name="Deng J."/>
            <person name="Jiang H."/>
            <person name="Liu Y."/>
            <person name="Qu J."/>
            <person name="Song X.-Z."/>
            <person name="Zhang L."/>
            <person name="Thornton R."/>
            <person name="Coyle M."/>
            <person name="Francisco L."/>
            <person name="Jackson L."/>
            <person name="Javaid M."/>
            <person name="Korchina V."/>
            <person name="Kovar C."/>
            <person name="Mata R."/>
            <person name="Mathew T."/>
            <person name="Ngo R."/>
            <person name="Nguyen L."/>
            <person name="Nguyen N."/>
            <person name="Okwuonu G."/>
            <person name="Ongeri F."/>
            <person name="Pham C."/>
            <person name="Simmons D."/>
            <person name="Wilczek-Boney K."/>
            <person name="Hale W."/>
            <person name="Jakkamsetti A."/>
            <person name="Pham P."/>
            <person name="Ruth R."/>
            <person name="San Lucas F."/>
            <person name="Warren J."/>
            <person name="Zhang J."/>
            <person name="Zhao Z."/>
            <person name="Zhou C."/>
            <person name="Zhu D."/>
            <person name="Lee S."/>
            <person name="Bess C."/>
            <person name="Blankenburg K."/>
            <person name="Forbes L."/>
            <person name="Fu Q."/>
            <person name="Gubbala S."/>
            <person name="Hirani K."/>
            <person name="Jayaseelan J.C."/>
            <person name="Lara F."/>
            <person name="Munidasa M."/>
            <person name="Palculict T."/>
            <person name="Patil S."/>
            <person name="Pu L.-L."/>
            <person name="Saada N."/>
            <person name="Tang L."/>
            <person name="Weissenberger G."/>
            <person name="Zhu Y."/>
            <person name="Hemphill L."/>
            <person name="Shang Y."/>
            <person name="Youmans B."/>
            <person name="Ayvaz T."/>
            <person name="Ross M."/>
            <person name="Santibanez J."/>
            <person name="Aqrawi P."/>
            <person name="Gross S."/>
            <person name="Joshi V."/>
            <person name="Fowler G."/>
            <person name="Nazareth L."/>
            <person name="Reid J."/>
            <person name="Worley K."/>
            <person name="Petrosino J."/>
            <person name="Highlander S."/>
            <person name="Gibbs R."/>
        </authorList>
    </citation>
    <scope>NUCLEOTIDE SEQUENCE [LARGE SCALE GENOMIC DNA]</scope>
    <source>
        <strain evidence="7 8">ATCC BAA-614</strain>
    </source>
</reference>
<dbReference type="GO" id="GO:0005737">
    <property type="term" value="C:cytoplasm"/>
    <property type="evidence" value="ECO:0007669"/>
    <property type="project" value="TreeGrafter"/>
</dbReference>
<dbReference type="Proteomes" id="UP000003653">
    <property type="component" value="Unassembled WGS sequence"/>
</dbReference>
<dbReference type="Pfam" id="PF00364">
    <property type="entry name" value="Biotin_lipoyl"/>
    <property type="match status" value="1"/>
</dbReference>
<keyword evidence="2 7" id="KW-0808">Transferase</keyword>
<evidence type="ECO:0000256" key="5">
    <source>
        <dbReference type="SAM" id="MobiDB-lite"/>
    </source>
</evidence>
<feature type="compositionally biased region" description="Pro residues" evidence="5">
    <location>
        <begin position="104"/>
        <end position="115"/>
    </location>
</feature>
<evidence type="ECO:0000313" key="7">
    <source>
        <dbReference type="EMBL" id="EFG75865.1"/>
    </source>
</evidence>
<evidence type="ECO:0000256" key="2">
    <source>
        <dbReference type="ARBA" id="ARBA00022679"/>
    </source>
</evidence>